<evidence type="ECO:0000256" key="4">
    <source>
        <dbReference type="ARBA" id="ARBA00022962"/>
    </source>
</evidence>
<dbReference type="SUPFAM" id="SSF56235">
    <property type="entry name" value="N-terminal nucleophile aminohydrolases (Ntn hydrolases)"/>
    <property type="match status" value="1"/>
</dbReference>
<evidence type="ECO:0000259" key="9">
    <source>
        <dbReference type="PROSITE" id="PS51278"/>
    </source>
</evidence>
<dbReference type="InterPro" id="IPR014729">
    <property type="entry name" value="Rossmann-like_a/b/a_fold"/>
</dbReference>
<evidence type="ECO:0000256" key="8">
    <source>
        <dbReference type="PIRSR" id="PIRSR001589-3"/>
    </source>
</evidence>
<evidence type="ECO:0000313" key="10">
    <source>
        <dbReference type="EMBL" id="CEP13814.1"/>
    </source>
</evidence>
<dbReference type="PIRSF" id="PIRSF001589">
    <property type="entry name" value="Asn_synthetase_glu-h"/>
    <property type="match status" value="1"/>
</dbReference>
<dbReference type="AlphaFoldDB" id="A0A0B7N8P7"/>
<feature type="site" description="Important for beta-aspartyl-AMP intermediate formation" evidence="8">
    <location>
        <position position="374"/>
    </location>
</feature>
<dbReference type="EMBL" id="LN730558">
    <property type="protein sequence ID" value="CEP13814.1"/>
    <property type="molecule type" value="Genomic_DNA"/>
</dbReference>
<feature type="active site" description="For GATase activity" evidence="6">
    <location>
        <position position="2"/>
    </location>
</feature>
<dbReference type="Gene3D" id="3.40.50.620">
    <property type="entry name" value="HUPs"/>
    <property type="match status" value="2"/>
</dbReference>
<dbReference type="PROSITE" id="PS51278">
    <property type="entry name" value="GATASE_TYPE_2"/>
    <property type="match status" value="1"/>
</dbReference>
<keyword evidence="6" id="KW-0028">Amino-acid biosynthesis</keyword>
<feature type="domain" description="Glutamine amidotransferase type-2" evidence="9">
    <location>
        <begin position="2"/>
        <end position="215"/>
    </location>
</feature>
<dbReference type="GO" id="GO:0005829">
    <property type="term" value="C:cytosol"/>
    <property type="evidence" value="ECO:0007669"/>
    <property type="project" value="TreeGrafter"/>
</dbReference>
<evidence type="ECO:0000256" key="7">
    <source>
        <dbReference type="PIRSR" id="PIRSR001589-2"/>
    </source>
</evidence>
<dbReference type="Gene3D" id="3.60.20.10">
    <property type="entry name" value="Glutamine Phosphoribosylpyrophosphate, subunit 1, domain 1"/>
    <property type="match status" value="1"/>
</dbReference>
<gene>
    <name evidence="10" type="primary">PARPA_07948.1 scaffold 31073</name>
</gene>
<dbReference type="CDD" id="cd01991">
    <property type="entry name" value="Asn_synthase_B_C"/>
    <property type="match status" value="1"/>
</dbReference>
<dbReference type="InterPro" id="IPR051786">
    <property type="entry name" value="ASN_synthetase/amidase"/>
</dbReference>
<dbReference type="GO" id="GO:0005524">
    <property type="term" value="F:ATP binding"/>
    <property type="evidence" value="ECO:0007669"/>
    <property type="project" value="UniProtKB-KW"/>
</dbReference>
<reference evidence="10 11" key="1">
    <citation type="submission" date="2014-09" db="EMBL/GenBank/DDBJ databases">
        <authorList>
            <person name="Ellenberger Sabrina"/>
        </authorList>
    </citation>
    <scope>NUCLEOTIDE SEQUENCE [LARGE SCALE GENOMIC DNA]</scope>
    <source>
        <strain evidence="10 11">CBS 412.66</strain>
    </source>
</reference>
<keyword evidence="2 5" id="KW-0547">Nucleotide-binding</keyword>
<accession>A0A0B7N8P7</accession>
<dbReference type="InterPro" id="IPR017932">
    <property type="entry name" value="GATase_2_dom"/>
</dbReference>
<dbReference type="InterPro" id="IPR029055">
    <property type="entry name" value="Ntn_hydrolases_N"/>
</dbReference>
<dbReference type="InterPro" id="IPR001962">
    <property type="entry name" value="Asn_synthase"/>
</dbReference>
<dbReference type="Pfam" id="PF13537">
    <property type="entry name" value="GATase_7"/>
    <property type="match status" value="1"/>
</dbReference>
<dbReference type="SUPFAM" id="SSF52402">
    <property type="entry name" value="Adenine nucleotide alpha hydrolases-like"/>
    <property type="match status" value="1"/>
</dbReference>
<keyword evidence="6" id="KW-0061">Asparagine biosynthesis</keyword>
<comment type="similarity">
    <text evidence="1">Belongs to the asparagine synthetase family.</text>
</comment>
<evidence type="ECO:0000313" key="11">
    <source>
        <dbReference type="Proteomes" id="UP000054107"/>
    </source>
</evidence>
<dbReference type="Pfam" id="PF00733">
    <property type="entry name" value="Asn_synthase"/>
    <property type="match status" value="1"/>
</dbReference>
<keyword evidence="11" id="KW-1185">Reference proteome</keyword>
<keyword evidence="4 6" id="KW-0315">Glutamine amidotransferase</keyword>
<dbReference type="PANTHER" id="PTHR43284:SF1">
    <property type="entry name" value="ASPARAGINE SYNTHETASE"/>
    <property type="match status" value="1"/>
</dbReference>
<dbReference type="CDD" id="cd00712">
    <property type="entry name" value="AsnB"/>
    <property type="match status" value="1"/>
</dbReference>
<dbReference type="NCBIfam" id="TIGR01536">
    <property type="entry name" value="asn_synth_AEB"/>
    <property type="match status" value="1"/>
</dbReference>
<dbReference type="GO" id="GO:0004066">
    <property type="term" value="F:asparagine synthase (glutamine-hydrolyzing) activity"/>
    <property type="evidence" value="ECO:0007669"/>
    <property type="project" value="InterPro"/>
</dbReference>
<dbReference type="STRING" id="35722.A0A0B7N8P7"/>
<dbReference type="Proteomes" id="UP000054107">
    <property type="component" value="Unassembled WGS sequence"/>
</dbReference>
<evidence type="ECO:0000256" key="3">
    <source>
        <dbReference type="ARBA" id="ARBA00022840"/>
    </source>
</evidence>
<dbReference type="InterPro" id="IPR006426">
    <property type="entry name" value="Asn_synth_AEB"/>
</dbReference>
<sequence>MCGFSCYFQFETSQKNSDLAKDNLRKSLEIIKHRGPDEIGTFLSSCGRCALGHVRLSIIGLVDGQQPLSSQDESIQVVVNGELYGYTQIKSELEAKGYRFKTHSDSEVALCLYEEYGISFVNHLRGEFAISIWDSRRKRFLLVRDRFGIKPLYYTQIQNGVLLAASEIKAFLPLGWKPEWDIDSLLGNGVLLDNRTAFRGVHHLKPGHYLMATANGTVQIRPYWSPTYPEKTSKEIRSLDEMIQGVRQRLVDSVKDRLLADVPVGVYLSGGIDSSCIAGIMSELKKNDQHQLKAFALAFVDDDSFDESPIAKRTAEFCNADLQILKLTENDLLDHFEDSVWHVEQHHFNLNSVGKYLLSKMVRDQGYKVVLTGEGSDEHFAGYIHFQADYLLEPDLSSSHSLGLLSNNERENKLKMFSNSKEFQKYSKTDFNDDGNTAYRNLVNNIHLPALFGSSFSLSPDFFSKAAVQENGISSPAMTIAESLDGVSRESAAIKWHPLHTSLNAALNSLFASYNLASLGDRVEMAHSVEARTPFLDHDFCEYVNGLPPSVKIKPNSDGTLTEKWILKEAAKPYITQEVYERTKVPFFAPPTKAPNPKFIGLLSKYITKEKIGRLGWISYDMAAAAKTRYIETNDLRTFQDLLIIISYVVISIRFNVATYVPNVASTGADQ</sequence>
<organism evidence="10 11">
    <name type="scientific">Parasitella parasitica</name>
    <dbReference type="NCBI Taxonomy" id="35722"/>
    <lineage>
        <taxon>Eukaryota</taxon>
        <taxon>Fungi</taxon>
        <taxon>Fungi incertae sedis</taxon>
        <taxon>Mucoromycota</taxon>
        <taxon>Mucoromycotina</taxon>
        <taxon>Mucoromycetes</taxon>
        <taxon>Mucorales</taxon>
        <taxon>Mucorineae</taxon>
        <taxon>Mucoraceae</taxon>
        <taxon>Parasitella</taxon>
    </lineage>
</organism>
<dbReference type="GO" id="GO:0006529">
    <property type="term" value="P:asparagine biosynthetic process"/>
    <property type="evidence" value="ECO:0007669"/>
    <property type="project" value="UniProtKB-KW"/>
</dbReference>
<feature type="binding site" evidence="7">
    <location>
        <position position="105"/>
    </location>
    <ligand>
        <name>L-glutamine</name>
        <dbReference type="ChEBI" id="CHEBI:58359"/>
    </ligand>
</feature>
<evidence type="ECO:0000256" key="1">
    <source>
        <dbReference type="ARBA" id="ARBA00005752"/>
    </source>
</evidence>
<keyword evidence="3 5" id="KW-0067">ATP-binding</keyword>
<dbReference type="InterPro" id="IPR033738">
    <property type="entry name" value="AsnB_N"/>
</dbReference>
<dbReference type="PANTHER" id="PTHR43284">
    <property type="entry name" value="ASPARAGINE SYNTHETASE (GLUTAMINE-HYDROLYZING)"/>
    <property type="match status" value="1"/>
</dbReference>
<protein>
    <recommendedName>
        <fullName evidence="9">Glutamine amidotransferase type-2 domain-containing protein</fullName>
    </recommendedName>
</protein>
<evidence type="ECO:0000256" key="5">
    <source>
        <dbReference type="PIRNR" id="PIRNR001589"/>
    </source>
</evidence>
<evidence type="ECO:0000256" key="2">
    <source>
        <dbReference type="ARBA" id="ARBA00022741"/>
    </source>
</evidence>
<proteinExistence type="inferred from homology"/>
<dbReference type="OrthoDB" id="409189at2759"/>
<name>A0A0B7N8P7_9FUNG</name>
<evidence type="ECO:0000256" key="6">
    <source>
        <dbReference type="PIRSR" id="PIRSR001589-1"/>
    </source>
</evidence>